<comment type="caution">
    <text evidence="4">The sequence shown here is derived from an EMBL/GenBank/DDBJ whole genome shotgun (WGS) entry which is preliminary data.</text>
</comment>
<dbReference type="Gene3D" id="3.40.50.150">
    <property type="entry name" value="Vaccinia Virus protein VP39"/>
    <property type="match status" value="1"/>
</dbReference>
<dbReference type="GO" id="GO:0032259">
    <property type="term" value="P:methylation"/>
    <property type="evidence" value="ECO:0007669"/>
    <property type="project" value="UniProtKB-KW"/>
</dbReference>
<evidence type="ECO:0000313" key="5">
    <source>
        <dbReference type="Proteomes" id="UP000254863"/>
    </source>
</evidence>
<dbReference type="InterPro" id="IPR029063">
    <property type="entry name" value="SAM-dependent_MTases_sf"/>
</dbReference>
<dbReference type="InterPro" id="IPR041698">
    <property type="entry name" value="Methyltransf_25"/>
</dbReference>
<reference evidence="4 5" key="1">
    <citation type="submission" date="2018-06" db="EMBL/GenBank/DDBJ databases">
        <authorList>
            <consortium name="Pathogen Informatics"/>
            <person name="Doyle S."/>
        </authorList>
    </citation>
    <scope>NUCLEOTIDE SEQUENCE [LARGE SCALE GENOMIC DNA]</scope>
    <source>
        <strain evidence="4 5">NCTC11685</strain>
    </source>
</reference>
<keyword evidence="1" id="KW-0489">Methyltransferase</keyword>
<sequence>MTINYYQQNADSFVASTVAVDMTSLYAPFIEAIEPNGLILDAGCGSGRDAKAFADMGYRVEAFDASPAMVEWAAQHSGLAVRQATFQSISESARYDGIWCCASLLHVPAAELPGVMHKLATALKTRRHLVRLI</sequence>
<name>A0A7H4PQG4_9ENTR</name>
<dbReference type="SUPFAM" id="SSF53335">
    <property type="entry name" value="S-adenosyl-L-methionine-dependent methyltransferases"/>
    <property type="match status" value="1"/>
</dbReference>
<dbReference type="EMBL" id="UGMS01000006">
    <property type="protein sequence ID" value="STW80637.1"/>
    <property type="molecule type" value="Genomic_DNA"/>
</dbReference>
<dbReference type="Proteomes" id="UP000254863">
    <property type="component" value="Unassembled WGS sequence"/>
</dbReference>
<dbReference type="AlphaFoldDB" id="A0A7H4PQG4"/>
<evidence type="ECO:0000256" key="2">
    <source>
        <dbReference type="ARBA" id="ARBA00022679"/>
    </source>
</evidence>
<dbReference type="GO" id="GO:0008168">
    <property type="term" value="F:methyltransferase activity"/>
    <property type="evidence" value="ECO:0007669"/>
    <property type="project" value="UniProtKB-KW"/>
</dbReference>
<keyword evidence="2" id="KW-0808">Transferase</keyword>
<gene>
    <name evidence="4" type="ORF">NCTC11685_08003</name>
</gene>
<evidence type="ECO:0000313" key="4">
    <source>
        <dbReference type="EMBL" id="STW80637.1"/>
    </source>
</evidence>
<dbReference type="CDD" id="cd02440">
    <property type="entry name" value="AdoMet_MTases"/>
    <property type="match status" value="1"/>
</dbReference>
<accession>A0A7H4PQG4</accession>
<dbReference type="PANTHER" id="PTHR43861">
    <property type="entry name" value="TRANS-ACONITATE 2-METHYLTRANSFERASE-RELATED"/>
    <property type="match status" value="1"/>
</dbReference>
<dbReference type="PANTHER" id="PTHR43861:SF1">
    <property type="entry name" value="TRANS-ACONITATE 2-METHYLTRANSFERASE"/>
    <property type="match status" value="1"/>
</dbReference>
<organism evidence="4 5">
    <name type="scientific">Klebsiella michiganensis</name>
    <dbReference type="NCBI Taxonomy" id="1134687"/>
    <lineage>
        <taxon>Bacteria</taxon>
        <taxon>Pseudomonadati</taxon>
        <taxon>Pseudomonadota</taxon>
        <taxon>Gammaproteobacteria</taxon>
        <taxon>Enterobacterales</taxon>
        <taxon>Enterobacteriaceae</taxon>
        <taxon>Klebsiella/Raoultella group</taxon>
        <taxon>Klebsiella</taxon>
    </lineage>
</organism>
<feature type="domain" description="Methyltransferase" evidence="3">
    <location>
        <begin position="39"/>
        <end position="125"/>
    </location>
</feature>
<protein>
    <submittedName>
        <fullName evidence="4">Tellurite resistance protein-related protein</fullName>
    </submittedName>
</protein>
<evidence type="ECO:0000259" key="3">
    <source>
        <dbReference type="Pfam" id="PF13649"/>
    </source>
</evidence>
<dbReference type="Pfam" id="PF13649">
    <property type="entry name" value="Methyltransf_25"/>
    <property type="match status" value="1"/>
</dbReference>
<evidence type="ECO:0000256" key="1">
    <source>
        <dbReference type="ARBA" id="ARBA00022603"/>
    </source>
</evidence>
<proteinExistence type="predicted"/>